<name>A0A0B7MXS4_9FUNG</name>
<dbReference type="AlphaFoldDB" id="A0A0B7MXS4"/>
<comment type="similarity">
    <text evidence="1">Belongs to the SWC5 family.</text>
</comment>
<evidence type="ECO:0000256" key="3">
    <source>
        <dbReference type="SAM" id="MobiDB-lite"/>
    </source>
</evidence>
<evidence type="ECO:0000256" key="1">
    <source>
        <dbReference type="ARBA" id="ARBA00010465"/>
    </source>
</evidence>
<dbReference type="GO" id="GO:0000812">
    <property type="term" value="C:Swr1 complex"/>
    <property type="evidence" value="ECO:0007669"/>
    <property type="project" value="TreeGrafter"/>
</dbReference>
<dbReference type="InterPro" id="IPR027124">
    <property type="entry name" value="Swc5/CFDP1/2"/>
</dbReference>
<evidence type="ECO:0000256" key="2">
    <source>
        <dbReference type="ARBA" id="ARBA00019138"/>
    </source>
</evidence>
<feature type="region of interest" description="Disordered" evidence="3">
    <location>
        <begin position="1"/>
        <end position="147"/>
    </location>
</feature>
<feature type="compositionally biased region" description="Acidic residues" evidence="3">
    <location>
        <begin position="12"/>
        <end position="50"/>
    </location>
</feature>
<organism evidence="5 6">
    <name type="scientific">Parasitella parasitica</name>
    <dbReference type="NCBI Taxonomy" id="35722"/>
    <lineage>
        <taxon>Eukaryota</taxon>
        <taxon>Fungi</taxon>
        <taxon>Fungi incertae sedis</taxon>
        <taxon>Mucoromycota</taxon>
        <taxon>Mucoromycotina</taxon>
        <taxon>Mucoromycetes</taxon>
        <taxon>Mucorales</taxon>
        <taxon>Mucorineae</taxon>
        <taxon>Mucoraceae</taxon>
        <taxon>Parasitella</taxon>
    </lineage>
</organism>
<gene>
    <name evidence="5" type="primary">PARPA_04624.1 scaffold 14707</name>
</gene>
<evidence type="ECO:0000259" key="4">
    <source>
        <dbReference type="PROSITE" id="PS51279"/>
    </source>
</evidence>
<dbReference type="InterPro" id="IPR011421">
    <property type="entry name" value="BCNT-C"/>
</dbReference>
<dbReference type="OrthoDB" id="445677at2759"/>
<proteinExistence type="inferred from homology"/>
<evidence type="ECO:0000313" key="5">
    <source>
        <dbReference type="EMBL" id="CEP10836.1"/>
    </source>
</evidence>
<protein>
    <recommendedName>
        <fullName evidence="2">SWR1-complex protein 5</fullName>
    </recommendedName>
</protein>
<feature type="domain" description="BCNT-C" evidence="4">
    <location>
        <begin position="138"/>
        <end position="216"/>
    </location>
</feature>
<evidence type="ECO:0000313" key="6">
    <source>
        <dbReference type="Proteomes" id="UP000054107"/>
    </source>
</evidence>
<dbReference type="STRING" id="35722.A0A0B7MXS4"/>
<dbReference type="EMBL" id="LN725407">
    <property type="protein sequence ID" value="CEP10836.1"/>
    <property type="molecule type" value="Genomic_DNA"/>
</dbReference>
<feature type="compositionally biased region" description="Low complexity" evidence="3">
    <location>
        <begin position="101"/>
        <end position="121"/>
    </location>
</feature>
<dbReference type="PROSITE" id="PS51279">
    <property type="entry name" value="BCNT_C"/>
    <property type="match status" value="1"/>
</dbReference>
<dbReference type="PANTHER" id="PTHR48407:SF1">
    <property type="entry name" value="CRANIOFACIAL DEVELOPMENT PROTEIN 1"/>
    <property type="match status" value="1"/>
</dbReference>
<reference evidence="5 6" key="1">
    <citation type="submission" date="2014-09" db="EMBL/GenBank/DDBJ databases">
        <authorList>
            <person name="Ellenberger Sabrina"/>
        </authorList>
    </citation>
    <scope>NUCLEOTIDE SEQUENCE [LARGE SCALE GENOMIC DNA]</scope>
    <source>
        <strain evidence="5 6">CBS 412.66</strain>
    </source>
</reference>
<dbReference type="Proteomes" id="UP000054107">
    <property type="component" value="Unassembled WGS sequence"/>
</dbReference>
<sequence length="216" mass="24690">MSSLKDFYNNPEVEEDEDSEDDEDFVPDENESDEQDLVEDDDDDEGEEEDKEVRVKAHNKGKKRELSEPEEDESTKKSRIDAIWADLNQPATLPAKKTEEAASTSATTATSTSTASTAASAIVEKKQIKKPVSPLQQKRPKSQLSSLVSKYNIKEPKMNTLEKSKLDWQGYVDREGIRDDLKYKNKDGYMEKVAFLQRVDDRRLNQLKQGQKKEKK</sequence>
<keyword evidence="6" id="KW-1185">Reference proteome</keyword>
<dbReference type="Pfam" id="PF07572">
    <property type="entry name" value="BCNT"/>
    <property type="match status" value="1"/>
</dbReference>
<accession>A0A0B7MXS4</accession>
<dbReference type="PANTHER" id="PTHR48407">
    <property type="entry name" value="CRANIOFACIAL DEVELOPMENT PROTEIN 1"/>
    <property type="match status" value="1"/>
</dbReference>